<evidence type="ECO:0000313" key="8">
    <source>
        <dbReference type="Proteomes" id="UP001597120"/>
    </source>
</evidence>
<dbReference type="InterPro" id="IPR013249">
    <property type="entry name" value="RNA_pol_sigma70_r4_t2"/>
</dbReference>
<name>A0ABW3DGI5_9BACL</name>
<keyword evidence="2" id="KW-0805">Transcription regulation</keyword>
<dbReference type="Pfam" id="PF04542">
    <property type="entry name" value="Sigma70_r2"/>
    <property type="match status" value="1"/>
</dbReference>
<dbReference type="PANTHER" id="PTHR43133">
    <property type="entry name" value="RNA POLYMERASE ECF-TYPE SIGMA FACTO"/>
    <property type="match status" value="1"/>
</dbReference>
<protein>
    <submittedName>
        <fullName evidence="7">RNA polymerase sigma factor</fullName>
    </submittedName>
</protein>
<keyword evidence="3" id="KW-0731">Sigma factor</keyword>
<feature type="domain" description="RNA polymerase sigma factor 70 region 4 type 2" evidence="6">
    <location>
        <begin position="122"/>
        <end position="172"/>
    </location>
</feature>
<dbReference type="InterPro" id="IPR039425">
    <property type="entry name" value="RNA_pol_sigma-70-like"/>
</dbReference>
<dbReference type="Gene3D" id="1.10.1740.10">
    <property type="match status" value="1"/>
</dbReference>
<dbReference type="InterPro" id="IPR007627">
    <property type="entry name" value="RNA_pol_sigma70_r2"/>
</dbReference>
<gene>
    <name evidence="7" type="ORF">ACFQ03_20010</name>
</gene>
<evidence type="ECO:0000256" key="2">
    <source>
        <dbReference type="ARBA" id="ARBA00023015"/>
    </source>
</evidence>
<keyword evidence="8" id="KW-1185">Reference proteome</keyword>
<dbReference type="InterPro" id="IPR014284">
    <property type="entry name" value="RNA_pol_sigma-70_dom"/>
</dbReference>
<dbReference type="CDD" id="cd06171">
    <property type="entry name" value="Sigma70_r4"/>
    <property type="match status" value="1"/>
</dbReference>
<evidence type="ECO:0000313" key="7">
    <source>
        <dbReference type="EMBL" id="MFD0871428.1"/>
    </source>
</evidence>
<evidence type="ECO:0000256" key="3">
    <source>
        <dbReference type="ARBA" id="ARBA00023082"/>
    </source>
</evidence>
<dbReference type="SUPFAM" id="SSF88659">
    <property type="entry name" value="Sigma3 and sigma4 domains of RNA polymerase sigma factors"/>
    <property type="match status" value="1"/>
</dbReference>
<dbReference type="InterPro" id="IPR036388">
    <property type="entry name" value="WH-like_DNA-bd_sf"/>
</dbReference>
<dbReference type="PANTHER" id="PTHR43133:SF51">
    <property type="entry name" value="RNA POLYMERASE SIGMA FACTOR"/>
    <property type="match status" value="1"/>
</dbReference>
<dbReference type="EMBL" id="JBHTIU010000081">
    <property type="protein sequence ID" value="MFD0871428.1"/>
    <property type="molecule type" value="Genomic_DNA"/>
</dbReference>
<keyword evidence="4" id="KW-0804">Transcription</keyword>
<feature type="domain" description="RNA polymerase sigma-70 region 2" evidence="5">
    <location>
        <begin position="22"/>
        <end position="89"/>
    </location>
</feature>
<evidence type="ECO:0000259" key="6">
    <source>
        <dbReference type="Pfam" id="PF08281"/>
    </source>
</evidence>
<sequence length="187" mass="21238">MDNIERLVRQCRDGDKEAFFQLVEPLLGRAYRTASAILRSGHLAEDAMQNALMEAYQAIMNGKKIRNFTSWFNHLAACRSLDLARQRSRLASRSGDIDEVQLPDEQASPMEEVLQKELGSELWNTIMSLDIHHRSVIVLYYYQELSIDEIADALGIKKGTVKSRLHNARLKLSRLATPLNPKQVIGC</sequence>
<dbReference type="Proteomes" id="UP001597120">
    <property type="component" value="Unassembled WGS sequence"/>
</dbReference>
<evidence type="ECO:0000259" key="5">
    <source>
        <dbReference type="Pfam" id="PF04542"/>
    </source>
</evidence>
<dbReference type="RefSeq" id="WP_379290453.1">
    <property type="nucleotide sequence ID" value="NZ_JBHTIU010000081.1"/>
</dbReference>
<organism evidence="7 8">
    <name type="scientific">Paenibacillus residui</name>
    <dbReference type="NCBI Taxonomy" id="629724"/>
    <lineage>
        <taxon>Bacteria</taxon>
        <taxon>Bacillati</taxon>
        <taxon>Bacillota</taxon>
        <taxon>Bacilli</taxon>
        <taxon>Bacillales</taxon>
        <taxon>Paenibacillaceae</taxon>
        <taxon>Paenibacillus</taxon>
    </lineage>
</organism>
<dbReference type="Gene3D" id="1.10.10.10">
    <property type="entry name" value="Winged helix-like DNA-binding domain superfamily/Winged helix DNA-binding domain"/>
    <property type="match status" value="1"/>
</dbReference>
<evidence type="ECO:0000256" key="1">
    <source>
        <dbReference type="ARBA" id="ARBA00010641"/>
    </source>
</evidence>
<dbReference type="Pfam" id="PF08281">
    <property type="entry name" value="Sigma70_r4_2"/>
    <property type="match status" value="1"/>
</dbReference>
<comment type="similarity">
    <text evidence="1">Belongs to the sigma-70 factor family. ECF subfamily.</text>
</comment>
<proteinExistence type="inferred from homology"/>
<dbReference type="InterPro" id="IPR013324">
    <property type="entry name" value="RNA_pol_sigma_r3/r4-like"/>
</dbReference>
<dbReference type="SUPFAM" id="SSF88946">
    <property type="entry name" value="Sigma2 domain of RNA polymerase sigma factors"/>
    <property type="match status" value="1"/>
</dbReference>
<dbReference type="InterPro" id="IPR013325">
    <property type="entry name" value="RNA_pol_sigma_r2"/>
</dbReference>
<evidence type="ECO:0000256" key="4">
    <source>
        <dbReference type="ARBA" id="ARBA00023163"/>
    </source>
</evidence>
<comment type="caution">
    <text evidence="7">The sequence shown here is derived from an EMBL/GenBank/DDBJ whole genome shotgun (WGS) entry which is preliminary data.</text>
</comment>
<reference evidence="8" key="1">
    <citation type="journal article" date="2019" name="Int. J. Syst. Evol. Microbiol.">
        <title>The Global Catalogue of Microorganisms (GCM) 10K type strain sequencing project: providing services to taxonomists for standard genome sequencing and annotation.</title>
        <authorList>
            <consortium name="The Broad Institute Genomics Platform"/>
            <consortium name="The Broad Institute Genome Sequencing Center for Infectious Disease"/>
            <person name="Wu L."/>
            <person name="Ma J."/>
        </authorList>
    </citation>
    <scope>NUCLEOTIDE SEQUENCE [LARGE SCALE GENOMIC DNA]</scope>
    <source>
        <strain evidence="8">CCUG 57263</strain>
    </source>
</reference>
<dbReference type="NCBIfam" id="TIGR02937">
    <property type="entry name" value="sigma70-ECF"/>
    <property type="match status" value="1"/>
</dbReference>
<accession>A0ABW3DGI5</accession>